<name>A0ABQ3ARX5_9ACTN</name>
<accession>A0ABQ3ARX5</accession>
<gene>
    <name evidence="2" type="ORF">GCM10010326_67950</name>
</gene>
<reference evidence="3" key="1">
    <citation type="journal article" date="2019" name="Int. J. Syst. Evol. Microbiol.">
        <title>The Global Catalogue of Microorganisms (GCM) 10K type strain sequencing project: providing services to taxonomists for standard genome sequencing and annotation.</title>
        <authorList>
            <consortium name="The Broad Institute Genomics Platform"/>
            <consortium name="The Broad Institute Genome Sequencing Center for Infectious Disease"/>
            <person name="Wu L."/>
            <person name="Ma J."/>
        </authorList>
    </citation>
    <scope>NUCLEOTIDE SEQUENCE [LARGE SCALE GENOMIC DNA]</scope>
    <source>
        <strain evidence="3">JCM 4594</strain>
    </source>
</reference>
<feature type="compositionally biased region" description="Low complexity" evidence="1">
    <location>
        <begin position="18"/>
        <end position="27"/>
    </location>
</feature>
<evidence type="ECO:0000313" key="3">
    <source>
        <dbReference type="Proteomes" id="UP000600946"/>
    </source>
</evidence>
<evidence type="ECO:0000256" key="1">
    <source>
        <dbReference type="SAM" id="MobiDB-lite"/>
    </source>
</evidence>
<feature type="region of interest" description="Disordered" evidence="1">
    <location>
        <begin position="1"/>
        <end position="62"/>
    </location>
</feature>
<protein>
    <submittedName>
        <fullName evidence="2">Uncharacterized protein</fullName>
    </submittedName>
</protein>
<feature type="compositionally biased region" description="Gly residues" evidence="1">
    <location>
        <begin position="1"/>
        <end position="10"/>
    </location>
</feature>
<keyword evidence="3" id="KW-1185">Reference proteome</keyword>
<proteinExistence type="predicted"/>
<evidence type="ECO:0000313" key="2">
    <source>
        <dbReference type="EMBL" id="GGY63488.1"/>
    </source>
</evidence>
<organism evidence="2 3">
    <name type="scientific">Streptomyces xanthochromogenes</name>
    <dbReference type="NCBI Taxonomy" id="67384"/>
    <lineage>
        <taxon>Bacteria</taxon>
        <taxon>Bacillati</taxon>
        <taxon>Actinomycetota</taxon>
        <taxon>Actinomycetes</taxon>
        <taxon>Kitasatosporales</taxon>
        <taxon>Streptomycetaceae</taxon>
        <taxon>Streptomyces</taxon>
    </lineage>
</organism>
<comment type="caution">
    <text evidence="2">The sequence shown here is derived from an EMBL/GenBank/DDBJ whole genome shotgun (WGS) entry which is preliminary data.</text>
</comment>
<dbReference type="Proteomes" id="UP000600946">
    <property type="component" value="Unassembled WGS sequence"/>
</dbReference>
<dbReference type="EMBL" id="BMUU01000016">
    <property type="protein sequence ID" value="GGY63488.1"/>
    <property type="molecule type" value="Genomic_DNA"/>
</dbReference>
<sequence length="77" mass="7565">MHGGPGLGGRGPDRFGEDSGVAVAGVVGDRDDRSDHGGYPLKGMRQGMNKGVERQAGATAGAGAAAVTVAALHSGKH</sequence>